<sequence length="552" mass="58113">MTKETKGLTRRNFLAMGSLAALAGTAALAGCAPSASSSETKAGADEAADANAMATADETKECDIVILGAGGAGMWAAVEAARAGKSVIVIEKGNNVGVANGSLAGGPFMVGSKLQQEAGIEFTYEEAFNHIMEYSHWSTNAAAIKQAVLLSGDTIDRFTEEFGVATGLRPDNYGAGHASVRANFQSDPKDSKTQAKGEDRMGPLQKWVEEKGGEFIFDTTGKRLIMEDGVCTGVQCEQGKTVLDVKGKAVIVATGGFLGNVEMMKERFGTFVNPLGNILSIGEGIDMVQAAGGQVSTQWGIAGNEFTGSNQKADGLYERGNAAFTIGIYGTLLVNNQGRRFSNEGKFANLPLALGGAISLVGGQYYAVVDQAYVDGLNAGTDAWTLCGADEVNWRTGMMTLKDKPLENVQANMDAAVEAGWAFKADTIEELAEAIGAPDLVNTLETYNGYCEAGKDEDFYKPACFLQPVTTGPFYALQYEPSAWVTIGGIRTNDRLQAIDGEGMPIKGLYVAGADNGTLMSAPYCDYEGFSLMCAYSGGRMAGMYAAEEIDA</sequence>
<evidence type="ECO:0000259" key="7">
    <source>
        <dbReference type="Pfam" id="PF00890"/>
    </source>
</evidence>
<feature type="domain" description="FAD-dependent oxidoreductase 2 FAD-binding" evidence="7">
    <location>
        <begin position="63"/>
        <end position="519"/>
    </location>
</feature>
<name>A0ABV1JCZ8_9ACTN</name>
<comment type="cofactor">
    <cofactor evidence="1">
        <name>FAD</name>
        <dbReference type="ChEBI" id="CHEBI:57692"/>
    </cofactor>
</comment>
<dbReference type="InterPro" id="IPR027477">
    <property type="entry name" value="Succ_DH/fumarate_Rdtase_cat_sf"/>
</dbReference>
<dbReference type="PROSITE" id="PS51318">
    <property type="entry name" value="TAT"/>
    <property type="match status" value="1"/>
</dbReference>
<dbReference type="Gene3D" id="3.90.700.10">
    <property type="entry name" value="Succinate dehydrogenase/fumarate reductase flavoprotein, catalytic domain"/>
    <property type="match status" value="1"/>
</dbReference>
<keyword evidence="4" id="KW-0560">Oxidoreductase</keyword>
<evidence type="ECO:0000256" key="3">
    <source>
        <dbReference type="ARBA" id="ARBA00022827"/>
    </source>
</evidence>
<keyword evidence="3" id="KW-0274">FAD</keyword>
<dbReference type="SUPFAM" id="SSF56425">
    <property type="entry name" value="Succinate dehydrogenase/fumarate reductase flavoprotein, catalytic domain"/>
    <property type="match status" value="1"/>
</dbReference>
<feature type="signal peptide" evidence="6">
    <location>
        <begin position="1"/>
        <end position="29"/>
    </location>
</feature>
<evidence type="ECO:0000256" key="5">
    <source>
        <dbReference type="SAM" id="MobiDB-lite"/>
    </source>
</evidence>
<protein>
    <submittedName>
        <fullName evidence="8">FAD-dependent oxidoreductase</fullName>
    </submittedName>
</protein>
<dbReference type="InterPro" id="IPR003953">
    <property type="entry name" value="FAD-dep_OxRdtase_2_FAD-bd"/>
</dbReference>
<keyword evidence="9" id="KW-1185">Reference proteome</keyword>
<gene>
    <name evidence="8" type="ORF">AAA083_08235</name>
</gene>
<evidence type="ECO:0000313" key="8">
    <source>
        <dbReference type="EMBL" id="MEQ3362963.1"/>
    </source>
</evidence>
<dbReference type="InterPro" id="IPR050315">
    <property type="entry name" value="FAD-oxidoreductase_2"/>
</dbReference>
<dbReference type="Pfam" id="PF00890">
    <property type="entry name" value="FAD_binding_2"/>
    <property type="match status" value="1"/>
</dbReference>
<proteinExistence type="predicted"/>
<evidence type="ECO:0000256" key="4">
    <source>
        <dbReference type="ARBA" id="ARBA00023002"/>
    </source>
</evidence>
<evidence type="ECO:0000256" key="6">
    <source>
        <dbReference type="SAM" id="SignalP"/>
    </source>
</evidence>
<feature type="chain" id="PRO_5046317871" evidence="6">
    <location>
        <begin position="30"/>
        <end position="552"/>
    </location>
</feature>
<accession>A0ABV1JCZ8</accession>
<dbReference type="InterPro" id="IPR006311">
    <property type="entry name" value="TAT_signal"/>
</dbReference>
<dbReference type="PANTHER" id="PTHR43400:SF10">
    <property type="entry name" value="3-OXOSTEROID 1-DEHYDROGENASE"/>
    <property type="match status" value="1"/>
</dbReference>
<dbReference type="Gene3D" id="3.50.50.60">
    <property type="entry name" value="FAD/NAD(P)-binding domain"/>
    <property type="match status" value="1"/>
</dbReference>
<dbReference type="PROSITE" id="PS51257">
    <property type="entry name" value="PROKAR_LIPOPROTEIN"/>
    <property type="match status" value="1"/>
</dbReference>
<organism evidence="8 9">
    <name type="scientific">Raoultibacter massiliensis</name>
    <dbReference type="NCBI Taxonomy" id="1852371"/>
    <lineage>
        <taxon>Bacteria</taxon>
        <taxon>Bacillati</taxon>
        <taxon>Actinomycetota</taxon>
        <taxon>Coriobacteriia</taxon>
        <taxon>Eggerthellales</taxon>
        <taxon>Eggerthellaceae</taxon>
        <taxon>Raoultibacter</taxon>
    </lineage>
</organism>
<comment type="caution">
    <text evidence="8">The sequence shown here is derived from an EMBL/GenBank/DDBJ whole genome shotgun (WGS) entry which is preliminary data.</text>
</comment>
<dbReference type="EMBL" id="JBBNOP010000006">
    <property type="protein sequence ID" value="MEQ3362963.1"/>
    <property type="molecule type" value="Genomic_DNA"/>
</dbReference>
<feature type="region of interest" description="Disordered" evidence="5">
    <location>
        <begin position="181"/>
        <end position="201"/>
    </location>
</feature>
<dbReference type="RefSeq" id="WP_349227435.1">
    <property type="nucleotide sequence ID" value="NZ_DBFADM010000022.1"/>
</dbReference>
<reference evidence="8 9" key="1">
    <citation type="submission" date="2024-04" db="EMBL/GenBank/DDBJ databases">
        <title>Human intestinal bacterial collection.</title>
        <authorList>
            <person name="Pauvert C."/>
            <person name="Hitch T.C.A."/>
            <person name="Clavel T."/>
        </authorList>
    </citation>
    <scope>NUCLEOTIDE SEQUENCE [LARGE SCALE GENOMIC DNA]</scope>
    <source>
        <strain evidence="8 9">CLA-KB-H42</strain>
    </source>
</reference>
<evidence type="ECO:0000313" key="9">
    <source>
        <dbReference type="Proteomes" id="UP001487305"/>
    </source>
</evidence>
<dbReference type="SUPFAM" id="SSF51905">
    <property type="entry name" value="FAD/NAD(P)-binding domain"/>
    <property type="match status" value="1"/>
</dbReference>
<feature type="compositionally biased region" description="Basic and acidic residues" evidence="5">
    <location>
        <begin position="187"/>
        <end position="201"/>
    </location>
</feature>
<dbReference type="Proteomes" id="UP001487305">
    <property type="component" value="Unassembled WGS sequence"/>
</dbReference>
<keyword evidence="6" id="KW-0732">Signal</keyword>
<evidence type="ECO:0000256" key="1">
    <source>
        <dbReference type="ARBA" id="ARBA00001974"/>
    </source>
</evidence>
<keyword evidence="2" id="KW-0285">Flavoprotein</keyword>
<dbReference type="InterPro" id="IPR036188">
    <property type="entry name" value="FAD/NAD-bd_sf"/>
</dbReference>
<evidence type="ECO:0000256" key="2">
    <source>
        <dbReference type="ARBA" id="ARBA00022630"/>
    </source>
</evidence>
<dbReference type="PRINTS" id="PR00411">
    <property type="entry name" value="PNDRDTASEI"/>
</dbReference>
<dbReference type="PANTHER" id="PTHR43400">
    <property type="entry name" value="FUMARATE REDUCTASE"/>
    <property type="match status" value="1"/>
</dbReference>